<dbReference type="EMBL" id="CAMGYJ010000008">
    <property type="protein sequence ID" value="CAI0466899.1"/>
    <property type="molecule type" value="Genomic_DNA"/>
</dbReference>
<dbReference type="Gene3D" id="2.60.40.1180">
    <property type="entry name" value="Golgi alpha-mannosidase II"/>
    <property type="match status" value="1"/>
</dbReference>
<dbReference type="AlphaFoldDB" id="A0AAV0P8Y7"/>
<feature type="domain" description="Alpha fucosidase A-like C-terminal" evidence="1">
    <location>
        <begin position="24"/>
        <end position="87"/>
    </location>
</feature>
<evidence type="ECO:0000313" key="2">
    <source>
        <dbReference type="EMBL" id="CAI0466899.1"/>
    </source>
</evidence>
<dbReference type="Pfam" id="PF21307">
    <property type="entry name" value="Glyco_hydro_95_C"/>
    <property type="match status" value="1"/>
</dbReference>
<evidence type="ECO:0000259" key="1">
    <source>
        <dbReference type="Pfam" id="PF21307"/>
    </source>
</evidence>
<dbReference type="SUPFAM" id="SSF48208">
    <property type="entry name" value="Six-hairpin glycosidases"/>
    <property type="match status" value="1"/>
</dbReference>
<dbReference type="Proteomes" id="UP001154282">
    <property type="component" value="Unassembled WGS sequence"/>
</dbReference>
<protein>
    <recommendedName>
        <fullName evidence="1">Alpha fucosidase A-like C-terminal domain-containing protein</fullName>
    </recommendedName>
</protein>
<organism evidence="3 4">
    <name type="scientific">Linum tenue</name>
    <dbReference type="NCBI Taxonomy" id="586396"/>
    <lineage>
        <taxon>Eukaryota</taxon>
        <taxon>Viridiplantae</taxon>
        <taxon>Streptophyta</taxon>
        <taxon>Embryophyta</taxon>
        <taxon>Tracheophyta</taxon>
        <taxon>Spermatophyta</taxon>
        <taxon>Magnoliopsida</taxon>
        <taxon>eudicotyledons</taxon>
        <taxon>Gunneridae</taxon>
        <taxon>Pentapetalae</taxon>
        <taxon>rosids</taxon>
        <taxon>fabids</taxon>
        <taxon>Malpighiales</taxon>
        <taxon>Linaceae</taxon>
        <taxon>Linum</taxon>
    </lineage>
</organism>
<comment type="caution">
    <text evidence="3">The sequence shown here is derived from an EMBL/GenBank/DDBJ whole genome shotgun (WGS) entry which is preliminary data.</text>
</comment>
<dbReference type="InterPro" id="IPR013780">
    <property type="entry name" value="Glyco_hydro_b"/>
</dbReference>
<evidence type="ECO:0000313" key="3">
    <source>
        <dbReference type="EMBL" id="CAI0467270.1"/>
    </source>
</evidence>
<accession>A0AAV0P8Y7</accession>
<dbReference type="InterPro" id="IPR008928">
    <property type="entry name" value="6-hairpin_glycosidase_sf"/>
</dbReference>
<name>A0AAV0P8Y7_9ROSI</name>
<keyword evidence="4" id="KW-1185">Reference proteome</keyword>
<dbReference type="PANTHER" id="PTHR31084:SF0">
    <property type="entry name" value="ALPHA-L-FUCOSIDASE 2"/>
    <property type="match status" value="1"/>
</dbReference>
<gene>
    <name evidence="2" type="ORF">LITE_LOCUS37224</name>
    <name evidence="3" type="ORF">LITE_LOCUS37366</name>
</gene>
<proteinExistence type="predicted"/>
<dbReference type="EMBL" id="CAMGYJ010000008">
    <property type="protein sequence ID" value="CAI0467270.1"/>
    <property type="molecule type" value="Genomic_DNA"/>
</dbReference>
<dbReference type="GO" id="GO:0004560">
    <property type="term" value="F:alpha-L-fucosidase activity"/>
    <property type="evidence" value="ECO:0007669"/>
    <property type="project" value="TreeGrafter"/>
</dbReference>
<reference evidence="3" key="1">
    <citation type="submission" date="2022-08" db="EMBL/GenBank/DDBJ databases">
        <authorList>
            <person name="Gutierrez-Valencia J."/>
        </authorList>
    </citation>
    <scope>NUCLEOTIDE SEQUENCE</scope>
</reference>
<dbReference type="GO" id="GO:0005975">
    <property type="term" value="P:carbohydrate metabolic process"/>
    <property type="evidence" value="ECO:0007669"/>
    <property type="project" value="InterPro"/>
</dbReference>
<dbReference type="PANTHER" id="PTHR31084">
    <property type="entry name" value="ALPHA-L-FUCOSIDASE 2"/>
    <property type="match status" value="1"/>
</dbReference>
<sequence>MIWGGVSRETLQLFSAAIAEMLVQSTPKDMYFLPALPRDKWPNGCFKGLKARGGVTVNLCWKRGDLHEVGLWSTEGDSELRLHYRGRTVSTNLMSGHVYTFDNSLTCIQTNPLP</sequence>
<evidence type="ECO:0000313" key="4">
    <source>
        <dbReference type="Proteomes" id="UP001154282"/>
    </source>
</evidence>
<dbReference type="InterPro" id="IPR049053">
    <property type="entry name" value="AFCA-like_C"/>
</dbReference>